<gene>
    <name evidence="1" type="ORF">CR513_23130</name>
</gene>
<name>A0A371GVA9_MUCPR</name>
<evidence type="ECO:0000313" key="2">
    <source>
        <dbReference type="Proteomes" id="UP000257109"/>
    </source>
</evidence>
<evidence type="ECO:0008006" key="3">
    <source>
        <dbReference type="Google" id="ProtNLM"/>
    </source>
</evidence>
<accession>A0A371GVA9</accession>
<dbReference type="PANTHER" id="PTHR33240">
    <property type="entry name" value="OS08G0508500 PROTEIN"/>
    <property type="match status" value="1"/>
</dbReference>
<protein>
    <recommendedName>
        <fullName evidence="3">Reverse transcriptase domain-containing protein</fullName>
    </recommendedName>
</protein>
<evidence type="ECO:0000313" key="1">
    <source>
        <dbReference type="EMBL" id="RDX94478.1"/>
    </source>
</evidence>
<reference evidence="1" key="1">
    <citation type="submission" date="2018-05" db="EMBL/GenBank/DDBJ databases">
        <title>Draft genome of Mucuna pruriens seed.</title>
        <authorList>
            <person name="Nnadi N.E."/>
            <person name="Vos R."/>
            <person name="Hasami M.H."/>
            <person name="Devisetty U.K."/>
            <person name="Aguiy J.C."/>
        </authorList>
    </citation>
    <scope>NUCLEOTIDE SEQUENCE [LARGE SCALE GENOMIC DNA]</scope>
    <source>
        <strain evidence="1">JCA_2017</strain>
    </source>
</reference>
<organism evidence="1 2">
    <name type="scientific">Mucuna pruriens</name>
    <name type="common">Velvet bean</name>
    <name type="synonym">Dolichos pruriens</name>
    <dbReference type="NCBI Taxonomy" id="157652"/>
    <lineage>
        <taxon>Eukaryota</taxon>
        <taxon>Viridiplantae</taxon>
        <taxon>Streptophyta</taxon>
        <taxon>Embryophyta</taxon>
        <taxon>Tracheophyta</taxon>
        <taxon>Spermatophyta</taxon>
        <taxon>Magnoliopsida</taxon>
        <taxon>eudicotyledons</taxon>
        <taxon>Gunneridae</taxon>
        <taxon>Pentapetalae</taxon>
        <taxon>rosids</taxon>
        <taxon>fabids</taxon>
        <taxon>Fabales</taxon>
        <taxon>Fabaceae</taxon>
        <taxon>Papilionoideae</taxon>
        <taxon>50 kb inversion clade</taxon>
        <taxon>NPAAA clade</taxon>
        <taxon>indigoferoid/millettioid clade</taxon>
        <taxon>Phaseoleae</taxon>
        <taxon>Mucuna</taxon>
    </lineage>
</organism>
<dbReference type="PANTHER" id="PTHR33240:SF15">
    <property type="entry name" value="GAG-PRO-LIKE PROTEIN"/>
    <property type="match status" value="1"/>
</dbReference>
<dbReference type="AlphaFoldDB" id="A0A371GVA9"/>
<proteinExistence type="predicted"/>
<sequence length="290" mass="32558">MPKRDRTPRLKGVINTIVGGFIGGFSSSARKWYLRTINSIHTGVDRGCQQLPPITFTNQDFVKSDIEQNDPMVITIEVSNFVEKKVLIDQGNSADILNIDSSALRTISVCHLIVVVDTSYNVLIGRSTLNALSAIVSTPQLIMKFPSPNGQVVTIKTNQKMSRQCYVDSLRVSTKPSKEDNISTHVEILTDIDLDPKLPIDEGAEPIEKLEYIPLTNEEHCTQIGERMQGPHLKQLVSTLQDHTNLFAWQPFDMPRIDLNIICHYLALCAETKPVAQRKRKIRGDRQKAI</sequence>
<dbReference type="Proteomes" id="UP000257109">
    <property type="component" value="Unassembled WGS sequence"/>
</dbReference>
<dbReference type="EMBL" id="QJKJ01004366">
    <property type="protein sequence ID" value="RDX94478.1"/>
    <property type="molecule type" value="Genomic_DNA"/>
</dbReference>
<feature type="non-terminal residue" evidence="1">
    <location>
        <position position="1"/>
    </location>
</feature>
<keyword evidence="2" id="KW-1185">Reference proteome</keyword>
<dbReference type="OrthoDB" id="1400091at2759"/>
<comment type="caution">
    <text evidence="1">The sequence shown here is derived from an EMBL/GenBank/DDBJ whole genome shotgun (WGS) entry which is preliminary data.</text>
</comment>